<feature type="transmembrane region" description="Helical" evidence="1">
    <location>
        <begin position="25"/>
        <end position="50"/>
    </location>
</feature>
<dbReference type="Proteomes" id="UP001180020">
    <property type="component" value="Unassembled WGS sequence"/>
</dbReference>
<evidence type="ECO:0000313" key="3">
    <source>
        <dbReference type="Proteomes" id="UP001180020"/>
    </source>
</evidence>
<comment type="caution">
    <text evidence="2">The sequence shown here is derived from an EMBL/GenBank/DDBJ whole genome shotgun (WGS) entry which is preliminary data.</text>
</comment>
<organism evidence="2 3">
    <name type="scientific">Acorus calamus</name>
    <name type="common">Sweet flag</name>
    <dbReference type="NCBI Taxonomy" id="4465"/>
    <lineage>
        <taxon>Eukaryota</taxon>
        <taxon>Viridiplantae</taxon>
        <taxon>Streptophyta</taxon>
        <taxon>Embryophyta</taxon>
        <taxon>Tracheophyta</taxon>
        <taxon>Spermatophyta</taxon>
        <taxon>Magnoliopsida</taxon>
        <taxon>Liliopsida</taxon>
        <taxon>Acoraceae</taxon>
        <taxon>Acorus</taxon>
    </lineage>
</organism>
<name>A0AAV9ET39_ACOCL</name>
<reference evidence="2" key="1">
    <citation type="journal article" date="2023" name="Nat. Commun.">
        <title>Diploid and tetraploid genomes of Acorus and the evolution of monocots.</title>
        <authorList>
            <person name="Ma L."/>
            <person name="Liu K.W."/>
            <person name="Li Z."/>
            <person name="Hsiao Y.Y."/>
            <person name="Qi Y."/>
            <person name="Fu T."/>
            <person name="Tang G.D."/>
            <person name="Zhang D."/>
            <person name="Sun W.H."/>
            <person name="Liu D.K."/>
            <person name="Li Y."/>
            <person name="Chen G.Z."/>
            <person name="Liu X.D."/>
            <person name="Liao X.Y."/>
            <person name="Jiang Y.T."/>
            <person name="Yu X."/>
            <person name="Hao Y."/>
            <person name="Huang J."/>
            <person name="Zhao X.W."/>
            <person name="Ke S."/>
            <person name="Chen Y.Y."/>
            <person name="Wu W.L."/>
            <person name="Hsu J.L."/>
            <person name="Lin Y.F."/>
            <person name="Huang M.D."/>
            <person name="Li C.Y."/>
            <person name="Huang L."/>
            <person name="Wang Z.W."/>
            <person name="Zhao X."/>
            <person name="Zhong W.Y."/>
            <person name="Peng D.H."/>
            <person name="Ahmad S."/>
            <person name="Lan S."/>
            <person name="Zhang J.S."/>
            <person name="Tsai W.C."/>
            <person name="Van de Peer Y."/>
            <person name="Liu Z.J."/>
        </authorList>
    </citation>
    <scope>NUCLEOTIDE SEQUENCE</scope>
    <source>
        <strain evidence="2">CP</strain>
    </source>
</reference>
<evidence type="ECO:0000313" key="2">
    <source>
        <dbReference type="EMBL" id="KAK1316497.1"/>
    </source>
</evidence>
<proteinExistence type="predicted"/>
<reference evidence="2" key="2">
    <citation type="submission" date="2023-06" db="EMBL/GenBank/DDBJ databases">
        <authorList>
            <person name="Ma L."/>
            <person name="Liu K.-W."/>
            <person name="Li Z."/>
            <person name="Hsiao Y.-Y."/>
            <person name="Qi Y."/>
            <person name="Fu T."/>
            <person name="Tang G."/>
            <person name="Zhang D."/>
            <person name="Sun W.-H."/>
            <person name="Liu D.-K."/>
            <person name="Li Y."/>
            <person name="Chen G.-Z."/>
            <person name="Liu X.-D."/>
            <person name="Liao X.-Y."/>
            <person name="Jiang Y.-T."/>
            <person name="Yu X."/>
            <person name="Hao Y."/>
            <person name="Huang J."/>
            <person name="Zhao X.-W."/>
            <person name="Ke S."/>
            <person name="Chen Y.-Y."/>
            <person name="Wu W.-L."/>
            <person name="Hsu J.-L."/>
            <person name="Lin Y.-F."/>
            <person name="Huang M.-D."/>
            <person name="Li C.-Y."/>
            <person name="Huang L."/>
            <person name="Wang Z.-W."/>
            <person name="Zhao X."/>
            <person name="Zhong W.-Y."/>
            <person name="Peng D.-H."/>
            <person name="Ahmad S."/>
            <person name="Lan S."/>
            <person name="Zhang J.-S."/>
            <person name="Tsai W.-C."/>
            <person name="Van De Peer Y."/>
            <person name="Liu Z.-J."/>
        </authorList>
    </citation>
    <scope>NUCLEOTIDE SEQUENCE</scope>
    <source>
        <strain evidence="2">CP</strain>
        <tissue evidence="2">Leaves</tissue>
    </source>
</reference>
<dbReference type="AlphaFoldDB" id="A0AAV9ET39"/>
<keyword evidence="1" id="KW-1133">Transmembrane helix</keyword>
<keyword evidence="1" id="KW-0472">Membrane</keyword>
<dbReference type="EMBL" id="JAUJYO010000005">
    <property type="protein sequence ID" value="KAK1316497.1"/>
    <property type="molecule type" value="Genomic_DNA"/>
</dbReference>
<protein>
    <submittedName>
        <fullName evidence="2">Uncharacterized protein</fullName>
    </submittedName>
</protein>
<evidence type="ECO:0000256" key="1">
    <source>
        <dbReference type="SAM" id="Phobius"/>
    </source>
</evidence>
<accession>A0AAV9ET39</accession>
<keyword evidence="1" id="KW-0812">Transmembrane</keyword>
<sequence length="82" mass="8649">MGRAMRMQCDKESCVAVFRSPEGDYLLVLFLILVLLGLLFVLILATFWVLETCRVGPRRHSARVGASVVVGGGGGAGGGRAA</sequence>
<gene>
    <name evidence="2" type="ORF">QJS10_CPA05g02107</name>
</gene>
<keyword evidence="3" id="KW-1185">Reference proteome</keyword>